<dbReference type="InterPro" id="IPR038090">
    <property type="entry name" value="Cdt1_C_WH_dom_sf"/>
</dbReference>
<protein>
    <recommendedName>
        <fullName evidence="4">CDT1 Geminin-binding domain-containing protein</fullName>
    </recommendedName>
</protein>
<dbReference type="GO" id="GO:0005634">
    <property type="term" value="C:nucleus"/>
    <property type="evidence" value="ECO:0007669"/>
    <property type="project" value="TreeGrafter"/>
</dbReference>
<dbReference type="PANTHER" id="PTHR28637">
    <property type="entry name" value="DNA REPLICATION FACTOR CDT1"/>
    <property type="match status" value="1"/>
</dbReference>
<dbReference type="EMBL" id="CAJNOC010001284">
    <property type="protein sequence ID" value="CAF0851365.1"/>
    <property type="molecule type" value="Genomic_DNA"/>
</dbReference>
<keyword evidence="2" id="KW-0131">Cell cycle</keyword>
<dbReference type="CDD" id="cd08674">
    <property type="entry name" value="Cdt1_m"/>
    <property type="match status" value="1"/>
</dbReference>
<evidence type="ECO:0000313" key="5">
    <source>
        <dbReference type="EMBL" id="CAF0851365.1"/>
    </source>
</evidence>
<dbReference type="GO" id="GO:0000076">
    <property type="term" value="P:DNA replication checkpoint signaling"/>
    <property type="evidence" value="ECO:0007669"/>
    <property type="project" value="TreeGrafter"/>
</dbReference>
<dbReference type="AlphaFoldDB" id="A0A813VV09"/>
<dbReference type="Pfam" id="PF08839">
    <property type="entry name" value="CDT1"/>
    <property type="match status" value="1"/>
</dbReference>
<dbReference type="GO" id="GO:0071163">
    <property type="term" value="P:DNA replication preinitiation complex assembly"/>
    <property type="evidence" value="ECO:0007669"/>
    <property type="project" value="InterPro"/>
</dbReference>
<comment type="similarity">
    <text evidence="1">Belongs to the Cdt1 family.</text>
</comment>
<dbReference type="InterPro" id="IPR045173">
    <property type="entry name" value="Cdt1"/>
</dbReference>
<feature type="compositionally biased region" description="Basic and acidic residues" evidence="3">
    <location>
        <begin position="77"/>
        <end position="92"/>
    </location>
</feature>
<dbReference type="SMART" id="SM01075">
    <property type="entry name" value="CDT1"/>
    <property type="match status" value="1"/>
</dbReference>
<evidence type="ECO:0000313" key="6">
    <source>
        <dbReference type="Proteomes" id="UP000663879"/>
    </source>
</evidence>
<dbReference type="SUPFAM" id="SSF46785">
    <property type="entry name" value="Winged helix' DNA-binding domain"/>
    <property type="match status" value="1"/>
</dbReference>
<evidence type="ECO:0000256" key="2">
    <source>
        <dbReference type="ARBA" id="ARBA00023306"/>
    </source>
</evidence>
<dbReference type="GO" id="GO:0000278">
    <property type="term" value="P:mitotic cell cycle"/>
    <property type="evidence" value="ECO:0007669"/>
    <property type="project" value="TreeGrafter"/>
</dbReference>
<dbReference type="InterPro" id="IPR014939">
    <property type="entry name" value="CDT1_Gemini-bd-like"/>
</dbReference>
<feature type="domain" description="CDT1 Geminin-binding" evidence="4">
    <location>
        <begin position="193"/>
        <end position="354"/>
    </location>
</feature>
<dbReference type="PANTHER" id="PTHR28637:SF1">
    <property type="entry name" value="DNA REPLICATION FACTOR CDT1"/>
    <property type="match status" value="1"/>
</dbReference>
<dbReference type="GO" id="GO:0030174">
    <property type="term" value="P:regulation of DNA-templated DNA replication initiation"/>
    <property type="evidence" value="ECO:0007669"/>
    <property type="project" value="InterPro"/>
</dbReference>
<dbReference type="GO" id="GO:0003677">
    <property type="term" value="F:DNA binding"/>
    <property type="evidence" value="ECO:0007669"/>
    <property type="project" value="InterPro"/>
</dbReference>
<dbReference type="GO" id="GO:0070182">
    <property type="term" value="F:DNA polymerase binding"/>
    <property type="evidence" value="ECO:0007669"/>
    <property type="project" value="TreeGrafter"/>
</dbReference>
<evidence type="ECO:0000256" key="1">
    <source>
        <dbReference type="ARBA" id="ARBA00008356"/>
    </source>
</evidence>
<dbReference type="Pfam" id="PF16679">
    <property type="entry name" value="CDT1_C"/>
    <property type="match status" value="1"/>
</dbReference>
<comment type="caution">
    <text evidence="5">The sequence shown here is derived from an EMBL/GenBank/DDBJ whole genome shotgun (WGS) entry which is preliminary data.</text>
</comment>
<dbReference type="Proteomes" id="UP000663879">
    <property type="component" value="Unassembled WGS sequence"/>
</dbReference>
<reference evidence="5" key="1">
    <citation type="submission" date="2021-02" db="EMBL/GenBank/DDBJ databases">
        <authorList>
            <person name="Nowell W R."/>
        </authorList>
    </citation>
    <scope>NUCLEOTIDE SEQUENCE</scope>
    <source>
        <strain evidence="5">Ploen Becks lab</strain>
    </source>
</reference>
<dbReference type="InterPro" id="IPR032054">
    <property type="entry name" value="Cdt1_C"/>
</dbReference>
<sequence>MSQARVTDFFATRKRNRFNQDEILLNKQKKTHTLIESSDSHKDDIAQIKEKLAQVAASTERCLRSRAKQTEQTEENPTPKEPVKRSSKKKEQLEALKAKINRLDEKVAKVLPQEVAPEPEKTETKDKKKLNKAELKQKIEQFNKNLLLIQQKEEENTEDKNEPVAKEEKQIPAYEKFKDLSDEHLDQTSTLTLPKSYSLLLDSFKGSDTIVKFLFNRDEICTFLKLKMGIQNITKHTFSLKQLAQIKQVYEEAYLYRQEKIFIDFKNDYHLIIAPNLNEIETNKETGLKQFTPMVLLKRLKKFKLNLFNIVKKMHQDFLHSIGITDIPIDNIKRWHQKFDLENLTDLPESDLPKAPVDQSIKCKTGQELLNIARDIYSSRIQDAIKNSVIPNEEKPEIKNTDSKEVVLEKPSSQKESEKTTVTLTADEKVLNKLKEKKESNYNALLEKIRAKEKQKALETMIVNNDKEKMTTKYSHYKEATRFLLFFFQSEKKSTIEFDKVCKKAVDNLKGSLNELECRDLLTEMSHDSKQLNLFINEETGKKWLNLIKVRNIQYLQMDKAFQLNELNSFVDKALERLKSS</sequence>
<gene>
    <name evidence="5" type="ORF">OXX778_LOCUS8969</name>
</gene>
<accession>A0A813VV09</accession>
<evidence type="ECO:0000259" key="4">
    <source>
        <dbReference type="SMART" id="SM01075"/>
    </source>
</evidence>
<feature type="region of interest" description="Disordered" evidence="3">
    <location>
        <begin position="395"/>
        <end position="420"/>
    </location>
</feature>
<dbReference type="OrthoDB" id="341730at2759"/>
<organism evidence="5 6">
    <name type="scientific">Brachionus calyciflorus</name>
    <dbReference type="NCBI Taxonomy" id="104777"/>
    <lineage>
        <taxon>Eukaryota</taxon>
        <taxon>Metazoa</taxon>
        <taxon>Spiralia</taxon>
        <taxon>Gnathifera</taxon>
        <taxon>Rotifera</taxon>
        <taxon>Eurotatoria</taxon>
        <taxon>Monogononta</taxon>
        <taxon>Pseudotrocha</taxon>
        <taxon>Ploima</taxon>
        <taxon>Brachionidae</taxon>
        <taxon>Brachionus</taxon>
    </lineage>
</organism>
<feature type="region of interest" description="Disordered" evidence="3">
    <location>
        <begin position="59"/>
        <end position="92"/>
    </location>
</feature>
<dbReference type="Gene3D" id="1.10.10.1420">
    <property type="entry name" value="DNA replication factor Cdt1, C-terminal WH domain"/>
    <property type="match status" value="1"/>
</dbReference>
<keyword evidence="6" id="KW-1185">Reference proteome</keyword>
<dbReference type="InterPro" id="IPR036390">
    <property type="entry name" value="WH_DNA-bd_sf"/>
</dbReference>
<name>A0A813VV09_9BILA</name>
<proteinExistence type="inferred from homology"/>
<feature type="compositionally biased region" description="Basic and acidic residues" evidence="3">
    <location>
        <begin position="395"/>
        <end position="419"/>
    </location>
</feature>
<evidence type="ECO:0000256" key="3">
    <source>
        <dbReference type="SAM" id="MobiDB-lite"/>
    </source>
</evidence>